<organism evidence="1 2">
    <name type="scientific">Thalictrum thalictroides</name>
    <name type="common">Rue-anemone</name>
    <name type="synonym">Anemone thalictroides</name>
    <dbReference type="NCBI Taxonomy" id="46969"/>
    <lineage>
        <taxon>Eukaryota</taxon>
        <taxon>Viridiplantae</taxon>
        <taxon>Streptophyta</taxon>
        <taxon>Embryophyta</taxon>
        <taxon>Tracheophyta</taxon>
        <taxon>Spermatophyta</taxon>
        <taxon>Magnoliopsida</taxon>
        <taxon>Ranunculales</taxon>
        <taxon>Ranunculaceae</taxon>
        <taxon>Thalictroideae</taxon>
        <taxon>Thalictrum</taxon>
    </lineage>
</organism>
<comment type="caution">
    <text evidence="1">The sequence shown here is derived from an EMBL/GenBank/DDBJ whole genome shotgun (WGS) entry which is preliminary data.</text>
</comment>
<gene>
    <name evidence="1" type="ORF">FRX31_004239</name>
</gene>
<evidence type="ECO:0000313" key="1">
    <source>
        <dbReference type="EMBL" id="KAF5206177.1"/>
    </source>
</evidence>
<evidence type="ECO:0000313" key="2">
    <source>
        <dbReference type="Proteomes" id="UP000554482"/>
    </source>
</evidence>
<reference evidence="1 2" key="1">
    <citation type="submission" date="2020-06" db="EMBL/GenBank/DDBJ databases">
        <title>Transcriptomic and genomic resources for Thalictrum thalictroides and T. hernandezii: Facilitating candidate gene discovery in an emerging model plant lineage.</title>
        <authorList>
            <person name="Arias T."/>
            <person name="Riano-Pachon D.M."/>
            <person name="Di Stilio V.S."/>
        </authorList>
    </citation>
    <scope>NUCLEOTIDE SEQUENCE [LARGE SCALE GENOMIC DNA]</scope>
    <source>
        <strain evidence="2">cv. WT478/WT964</strain>
        <tissue evidence="1">Leaves</tissue>
    </source>
</reference>
<dbReference type="Proteomes" id="UP000554482">
    <property type="component" value="Unassembled WGS sequence"/>
</dbReference>
<keyword evidence="2" id="KW-1185">Reference proteome</keyword>
<protein>
    <submittedName>
        <fullName evidence="1">Uncharacterized protein</fullName>
    </submittedName>
</protein>
<dbReference type="OrthoDB" id="770302at2759"/>
<accession>A0A7J6XB20</accession>
<dbReference type="AlphaFoldDB" id="A0A7J6XB20"/>
<proteinExistence type="predicted"/>
<sequence length="154" mass="17415">MSLIFPPRDVQSCLQVNGINIHPNERTSRHLNKHREDAFISESVFVNTDRIKFKGKYLPFEVQIQGSSVLVSGVLKSKEGDECTWVMEPMESQFEVKEFNGGSVDVYFAGRCSGRGKPLLLNGVFELKGWKESECIPHADDETIKSNTSKVRLH</sequence>
<dbReference type="EMBL" id="JABWDY010003093">
    <property type="protein sequence ID" value="KAF5206177.1"/>
    <property type="molecule type" value="Genomic_DNA"/>
</dbReference>
<name>A0A7J6XB20_THATH</name>